<dbReference type="InterPro" id="IPR007421">
    <property type="entry name" value="Schlafen_AlbA_2_dom"/>
</dbReference>
<protein>
    <submittedName>
        <fullName evidence="2">Helix-turn-helix domain-containing protein</fullName>
    </submittedName>
</protein>
<organism evidence="2 3">
    <name type="scientific">Algoriphagus namhaensis</name>
    <dbReference type="NCBI Taxonomy" id="915353"/>
    <lineage>
        <taxon>Bacteria</taxon>
        <taxon>Pseudomonadati</taxon>
        <taxon>Bacteroidota</taxon>
        <taxon>Cytophagia</taxon>
        <taxon>Cytophagales</taxon>
        <taxon>Cyclobacteriaceae</taxon>
        <taxon>Algoriphagus</taxon>
    </lineage>
</organism>
<evidence type="ECO:0000313" key="3">
    <source>
        <dbReference type="Proteomes" id="UP001595805"/>
    </source>
</evidence>
<dbReference type="EMBL" id="JBHRZS010000003">
    <property type="protein sequence ID" value="MFC3878910.1"/>
    <property type="molecule type" value="Genomic_DNA"/>
</dbReference>
<dbReference type="RefSeq" id="WP_377902833.1">
    <property type="nucleotide sequence ID" value="NZ_JBHRZS010000003.1"/>
</dbReference>
<dbReference type="Proteomes" id="UP001595805">
    <property type="component" value="Unassembled WGS sequence"/>
</dbReference>
<comment type="caution">
    <text evidence="2">The sequence shown here is derived from an EMBL/GenBank/DDBJ whole genome shotgun (WGS) entry which is preliminary data.</text>
</comment>
<gene>
    <name evidence="2" type="ORF">ACFOSV_01920</name>
</gene>
<dbReference type="Pfam" id="PF04326">
    <property type="entry name" value="SLFN_AlbA_2"/>
    <property type="match status" value="1"/>
</dbReference>
<evidence type="ECO:0000259" key="1">
    <source>
        <dbReference type="Pfam" id="PF04326"/>
    </source>
</evidence>
<evidence type="ECO:0000313" key="2">
    <source>
        <dbReference type="EMBL" id="MFC3878910.1"/>
    </source>
</evidence>
<dbReference type="InterPro" id="IPR038461">
    <property type="entry name" value="Schlafen_AlbA_2_dom_sf"/>
</dbReference>
<feature type="domain" description="Schlafen AlbA-2" evidence="1">
    <location>
        <begin position="14"/>
        <end position="129"/>
    </location>
</feature>
<dbReference type="Gene3D" id="3.30.950.30">
    <property type="entry name" value="Schlafen, AAA domain"/>
    <property type="match status" value="1"/>
</dbReference>
<name>A0ABV8APN2_9BACT</name>
<proteinExistence type="predicted"/>
<reference evidence="3" key="1">
    <citation type="journal article" date="2019" name="Int. J. Syst. Evol. Microbiol.">
        <title>The Global Catalogue of Microorganisms (GCM) 10K type strain sequencing project: providing services to taxonomists for standard genome sequencing and annotation.</title>
        <authorList>
            <consortium name="The Broad Institute Genomics Platform"/>
            <consortium name="The Broad Institute Genome Sequencing Center for Infectious Disease"/>
            <person name="Wu L."/>
            <person name="Ma J."/>
        </authorList>
    </citation>
    <scope>NUCLEOTIDE SEQUENCE [LARGE SCALE GENOMIC DNA]</scope>
    <source>
        <strain evidence="3">CCUG 60523</strain>
    </source>
</reference>
<sequence length="213" mass="23991">MQLADVKRLAGRGEGLTIEFKKKAAHPEKIVRELIAMANTAGGVLLVGVDDDGTVSGQKFIEDEVYVLEKAIEELIFPPLNYTRETLAINEKKGVAIFEIPLSDARPHFLKVDGMRKSYIRVKDRSVQASKEVWEILKKGKREKDVIFTYGEKEELLLKALDEKEQITVKEYAKLARIPKFLASRTLVRLVLANVLAIHPQEAEDFFTLKGGV</sequence>
<keyword evidence="3" id="KW-1185">Reference proteome</keyword>
<accession>A0ABV8APN2</accession>
<dbReference type="PANTHER" id="PTHR30595:SF6">
    <property type="entry name" value="SCHLAFEN ALBA-2 DOMAIN-CONTAINING PROTEIN"/>
    <property type="match status" value="1"/>
</dbReference>
<dbReference type="PANTHER" id="PTHR30595">
    <property type="entry name" value="GLPR-RELATED TRANSCRIPTIONAL REPRESSOR"/>
    <property type="match status" value="1"/>
</dbReference>